<reference evidence="2 3" key="1">
    <citation type="submission" date="2016-11" db="EMBL/GenBank/DDBJ databases">
        <title>The macronuclear genome of Stentor coeruleus: a giant cell with tiny introns.</title>
        <authorList>
            <person name="Slabodnick M."/>
            <person name="Ruby J.G."/>
            <person name="Reiff S.B."/>
            <person name="Swart E.C."/>
            <person name="Gosai S."/>
            <person name="Prabakaran S."/>
            <person name="Witkowska E."/>
            <person name="Larue G.E."/>
            <person name="Fisher S."/>
            <person name="Freeman R.M."/>
            <person name="Gunawardena J."/>
            <person name="Chu W."/>
            <person name="Stover N.A."/>
            <person name="Gregory B.D."/>
            <person name="Nowacki M."/>
            <person name="Derisi J."/>
            <person name="Roy S.W."/>
            <person name="Marshall W.F."/>
            <person name="Sood P."/>
        </authorList>
    </citation>
    <scope>NUCLEOTIDE SEQUENCE [LARGE SCALE GENOMIC DNA]</scope>
    <source>
        <strain evidence="2">WM001</strain>
    </source>
</reference>
<evidence type="ECO:0000313" key="3">
    <source>
        <dbReference type="Proteomes" id="UP000187209"/>
    </source>
</evidence>
<feature type="coiled-coil region" evidence="1">
    <location>
        <begin position="366"/>
        <end position="463"/>
    </location>
</feature>
<organism evidence="2 3">
    <name type="scientific">Stentor coeruleus</name>
    <dbReference type="NCBI Taxonomy" id="5963"/>
    <lineage>
        <taxon>Eukaryota</taxon>
        <taxon>Sar</taxon>
        <taxon>Alveolata</taxon>
        <taxon>Ciliophora</taxon>
        <taxon>Postciliodesmatophora</taxon>
        <taxon>Heterotrichea</taxon>
        <taxon>Heterotrichida</taxon>
        <taxon>Stentoridae</taxon>
        <taxon>Stentor</taxon>
    </lineage>
</organism>
<dbReference type="EMBL" id="MPUH01000457">
    <property type="protein sequence ID" value="OMJ79733.1"/>
    <property type="molecule type" value="Genomic_DNA"/>
</dbReference>
<name>A0A1R2BSE4_9CILI</name>
<comment type="caution">
    <text evidence="2">The sequence shown here is derived from an EMBL/GenBank/DDBJ whole genome shotgun (WGS) entry which is preliminary data.</text>
</comment>
<keyword evidence="1" id="KW-0175">Coiled coil</keyword>
<accession>A0A1R2BSE4</accession>
<evidence type="ECO:0000313" key="2">
    <source>
        <dbReference type="EMBL" id="OMJ79733.1"/>
    </source>
</evidence>
<protein>
    <submittedName>
        <fullName evidence="2">Uncharacterized protein</fullName>
    </submittedName>
</protein>
<dbReference type="Proteomes" id="UP000187209">
    <property type="component" value="Unassembled WGS sequence"/>
</dbReference>
<dbReference type="AlphaFoldDB" id="A0A1R2BSE4"/>
<gene>
    <name evidence="2" type="ORF">SteCoe_20213</name>
</gene>
<proteinExistence type="predicted"/>
<evidence type="ECO:0000256" key="1">
    <source>
        <dbReference type="SAM" id="Coils"/>
    </source>
</evidence>
<sequence>MDSREPSFSNSKMFTAQKELSKIEELLKAKEKRLDIRDQDNIILSSKLEDEKRILDYEKSQLKTKTRELEIRIRALQEKEADFKSSVENFSHEKADFDRKRQSIHLTKQKIEENHSESEKIKEITLITQEYLQKEREKFDFEWKMLEEKATALSLKQEYIEKSHFDIERMKKIIEEQQIKVNTEKENLMKIKKQISDEKLSWFEERQENDKFRKFNDSKINDSVEARDLSKIFENLKSQIDVYNQEIESKEVKIEKQQQEIKKNHDKISNEFFSLGIIHQSLERTRSEILQFNNYILPLIEDAYKEAKSLIQTFAERFAEVELMEKKLSNSLEIVRIKNGRSEERIPELFIEKPYFDSEYANPNMIEDITKELENKIKAVEIKERELNAGILENTRTAEYLRDIRNKLDEAKADINEERNKIKMQVFQLEQGIKVLTAKENEVQEYKKELDKRANLLKIKEKQLDLQLINSEKAATIL</sequence>
<feature type="coiled-coil region" evidence="1">
    <location>
        <begin position="167"/>
        <end position="194"/>
    </location>
</feature>
<keyword evidence="3" id="KW-1185">Reference proteome</keyword>
<feature type="coiled-coil region" evidence="1">
    <location>
        <begin position="226"/>
        <end position="267"/>
    </location>
</feature>